<dbReference type="EC" id="2.4.2.52" evidence="5"/>
<evidence type="ECO:0000313" key="6">
    <source>
        <dbReference type="EMBL" id="MBO0440635.1"/>
    </source>
</evidence>
<comment type="catalytic activity">
    <reaction evidence="1 5">
        <text>3'-dephospho-CoA + ATP = 2'-(5''-triphospho-alpha-D-ribosyl)-3'-dephospho-CoA + adenine</text>
        <dbReference type="Rhea" id="RHEA:15117"/>
        <dbReference type="ChEBI" id="CHEBI:16708"/>
        <dbReference type="ChEBI" id="CHEBI:30616"/>
        <dbReference type="ChEBI" id="CHEBI:57328"/>
        <dbReference type="ChEBI" id="CHEBI:61378"/>
        <dbReference type="EC" id="2.4.2.52"/>
    </reaction>
</comment>
<comment type="caution">
    <text evidence="6">The sequence shown here is derived from an EMBL/GenBank/DDBJ whole genome shotgun (WGS) entry which is preliminary data.</text>
</comment>
<dbReference type="GO" id="GO:0046917">
    <property type="term" value="F:triphosphoribosyl-dephospho-CoA synthase activity"/>
    <property type="evidence" value="ECO:0007669"/>
    <property type="project" value="UniProtKB-EC"/>
</dbReference>
<evidence type="ECO:0000256" key="4">
    <source>
        <dbReference type="ARBA" id="ARBA00022840"/>
    </source>
</evidence>
<dbReference type="GO" id="GO:0016757">
    <property type="term" value="F:glycosyltransferase activity"/>
    <property type="evidence" value="ECO:0007669"/>
    <property type="project" value="UniProtKB-KW"/>
</dbReference>
<reference evidence="6 7" key="1">
    <citation type="submission" date="2021-03" db="EMBL/GenBank/DDBJ databases">
        <title>Enterococcal diversity collection.</title>
        <authorList>
            <person name="Gilmore M.S."/>
            <person name="Schwartzman J."/>
            <person name="Van Tyne D."/>
            <person name="Martin M."/>
            <person name="Earl A.M."/>
            <person name="Manson A.L."/>
            <person name="Straub T."/>
            <person name="Salamzade R."/>
            <person name="Saavedra J."/>
            <person name="Lebreton F."/>
            <person name="Prichula J."/>
            <person name="Schaufler K."/>
            <person name="Gaca A."/>
            <person name="Sgardioli B."/>
            <person name="Wagenaar J."/>
            <person name="Strong T."/>
        </authorList>
    </citation>
    <scope>NUCLEOTIDE SEQUENCE [LARGE SCALE GENOMIC DNA]</scope>
    <source>
        <strain evidence="6 7">DIV0869a</strain>
    </source>
</reference>
<dbReference type="EMBL" id="JAFLWD010000021">
    <property type="protein sequence ID" value="MBO0440635.1"/>
    <property type="molecule type" value="Genomic_DNA"/>
</dbReference>
<evidence type="ECO:0000256" key="3">
    <source>
        <dbReference type="ARBA" id="ARBA00022741"/>
    </source>
</evidence>
<comment type="similarity">
    <text evidence="5">Belongs to the CitG/MdcB family.</text>
</comment>
<proteinExistence type="inferred from homology"/>
<organism evidence="6 7">
    <name type="scientific">Candidatus Enterococcus ikei</name>
    <dbReference type="NCBI Taxonomy" id="2815326"/>
    <lineage>
        <taxon>Bacteria</taxon>
        <taxon>Bacillati</taxon>
        <taxon>Bacillota</taxon>
        <taxon>Bacilli</taxon>
        <taxon>Lactobacillales</taxon>
        <taxon>Enterococcaceae</taxon>
        <taxon>Enterococcus</taxon>
    </lineage>
</organism>
<dbReference type="Proteomes" id="UP000664632">
    <property type="component" value="Unassembled WGS sequence"/>
</dbReference>
<keyword evidence="6" id="KW-0328">Glycosyltransferase</keyword>
<keyword evidence="3 5" id="KW-0547">Nucleotide-binding</keyword>
<dbReference type="RefSeq" id="WP_207112671.1">
    <property type="nucleotide sequence ID" value="NZ_JAFLWD010000021.1"/>
</dbReference>
<dbReference type="PANTHER" id="PTHR30201">
    <property type="entry name" value="TRIPHOSPHORIBOSYL-DEPHOSPHO-COA SYNTHASE"/>
    <property type="match status" value="1"/>
</dbReference>
<protein>
    <recommendedName>
        <fullName evidence="5">Probable 2-(5''-triphosphoribosyl)-3'-dephosphocoenzyme-A synthase</fullName>
        <shortName evidence="5">2-(5''-triphosphoribosyl)-3'-dephospho-CoA synthase</shortName>
        <ecNumber evidence="5">2.4.2.52</ecNumber>
    </recommendedName>
</protein>
<dbReference type="InterPro" id="IPR017551">
    <property type="entry name" value="TriPribosyl-deP-CoA_syn_CitG"/>
</dbReference>
<evidence type="ECO:0000313" key="7">
    <source>
        <dbReference type="Proteomes" id="UP000664632"/>
    </source>
</evidence>
<dbReference type="Gene3D" id="1.10.4200.10">
    <property type="entry name" value="Triphosphoribosyl-dephospho-CoA protein"/>
    <property type="match status" value="1"/>
</dbReference>
<dbReference type="NCBIfam" id="TIGR03125">
    <property type="entry name" value="citrate_citG"/>
    <property type="match status" value="1"/>
</dbReference>
<gene>
    <name evidence="5 6" type="primary">citG</name>
    <name evidence="6" type="ORF">JZO69_09695</name>
</gene>
<dbReference type="HAMAP" id="MF_00397">
    <property type="entry name" value="CitG"/>
    <property type="match status" value="1"/>
</dbReference>
<evidence type="ECO:0000256" key="1">
    <source>
        <dbReference type="ARBA" id="ARBA00001210"/>
    </source>
</evidence>
<name>A0ABS3GZH3_9ENTE</name>
<evidence type="ECO:0000256" key="5">
    <source>
        <dbReference type="HAMAP-Rule" id="MF_00397"/>
    </source>
</evidence>
<keyword evidence="7" id="KW-1185">Reference proteome</keyword>
<accession>A0ABS3GZH3</accession>
<dbReference type="Pfam" id="PF01874">
    <property type="entry name" value="CitG"/>
    <property type="match status" value="1"/>
</dbReference>
<keyword evidence="2 5" id="KW-0808">Transferase</keyword>
<dbReference type="PANTHER" id="PTHR30201:SF2">
    <property type="entry name" value="2-(5''-TRIPHOSPHORIBOSYL)-3'-DEPHOSPHOCOENZYME-A SYNTHASE"/>
    <property type="match status" value="1"/>
</dbReference>
<evidence type="ECO:0000256" key="2">
    <source>
        <dbReference type="ARBA" id="ARBA00022679"/>
    </source>
</evidence>
<keyword evidence="4 5" id="KW-0067">ATP-binding</keyword>
<sequence>MKQLNKQPIPQEIGAFALQALLYEAALYPKPGLVDPVSCGAHVDMNYFTFIDSSAALAPFFTEYVSLGLAHDGTPFDLFKKVRLLGQHAETAMLNKTNGINTHKGANFSFALLLSATGKIIQEKKRVIPFSKKDTSEVFDYVKQMTNGLLAKDFADLSQKPQLSYGEQLYLKHGILGIRGEAEAGYPALKNTALPFLRKNCENEQRTTFLLLLLHLMATIEDSNLIKRGGIQAWHSVKQQAAELLQDFSANFSEERLEKELVFFDQVLIEKNLSPGGSADLLALSFFFGRLEGLF</sequence>
<dbReference type="InterPro" id="IPR002736">
    <property type="entry name" value="CitG"/>
</dbReference>